<dbReference type="Pfam" id="PF09369">
    <property type="entry name" value="MZB"/>
    <property type="match status" value="1"/>
</dbReference>
<evidence type="ECO:0000259" key="1">
    <source>
        <dbReference type="Pfam" id="PF09369"/>
    </source>
</evidence>
<organism evidence="2 3">
    <name type="scientific">Micromonospora aurantiaca</name>
    <name type="common">nom. illeg.</name>
    <dbReference type="NCBI Taxonomy" id="47850"/>
    <lineage>
        <taxon>Bacteria</taxon>
        <taxon>Bacillati</taxon>
        <taxon>Actinomycetota</taxon>
        <taxon>Actinomycetes</taxon>
        <taxon>Micromonosporales</taxon>
        <taxon>Micromonosporaceae</taxon>
        <taxon>Micromonospora</taxon>
    </lineage>
</organism>
<proteinExistence type="predicted"/>
<dbReference type="OMA" id="ACHACVL"/>
<accession>A0A6N3K175</accession>
<dbReference type="AlphaFoldDB" id="A0A6N3K175"/>
<sequence length="618" mass="68553">MEPIVHDLRLSETISPFGVGAVVDVRGESLIAPDTSWWDRKRAPKISCERLSAKLHGAVLRQPPAHAGRAAKETASLLYFRFPEWRFCERCTKLSMLTGKHKGRWTNKCDCGGTLVPMRYVAVCEQGSHLQDIHWFKWAHRGHDAGMTEAVRHCRAYKELRFVRSSRHGEGLTSLRVVCNGCKRDRALSDLTGKDSLHRDGLRCDGKQPWENENTGDPCEHHLKAVQRGATGNYMAERLSALDIPEEVPQFIGKKDEIRSHVYFEKVVADNGGPQADMVAGWIADELGVSKDDVLRLAAGDDEPDDAPLLELKDGEWAAFLKKLDNGRDHSGGDFIVDGWRIRSDSAWPPALTDGLVAVGQVRRVREVRALKGFRRHTAQADFISADLGPDRKRRPVFPAVEMFGEGIFLRFDEARIAAWESRPEVQARARILIDRRESSPWADRLDVPEPRYIALHTIAHLLIRRLAFASGYSSASLQERIYANTDRPDHTAGILIYTAAGDAQGTLGGLVRLGEPDRILPLLLAALGDADVCSNDPVCIESDRQGVSQLNLSACHGCALVSETSCETANRLLDRQLVLGGGDVRGLLDDVLDQVRGLVDQQATKALNRAGSWHRAH</sequence>
<protein>
    <submittedName>
        <fullName evidence="2">DUF1998 domain-containing protein</fullName>
    </submittedName>
</protein>
<reference evidence="2 3" key="2">
    <citation type="submission" date="2018-08" db="EMBL/GenBank/DDBJ databases">
        <title>Streptomyces kandeliansis sp. nov., an endophytic bacterium isolated from mangrove plant.</title>
        <authorList>
            <person name="Wang R."/>
        </authorList>
    </citation>
    <scope>NUCLEOTIDE SEQUENCE [LARGE SCALE GENOMIC DNA]</scope>
    <source>
        <strain evidence="3">H14(2018)</strain>
    </source>
</reference>
<evidence type="ECO:0000313" key="2">
    <source>
        <dbReference type="EMBL" id="AXH91412.1"/>
    </source>
</evidence>
<dbReference type="InterPro" id="IPR018973">
    <property type="entry name" value="MZB"/>
</dbReference>
<dbReference type="NCBIfam" id="NF038324">
    <property type="entry name" value="DrmB_fam"/>
    <property type="match status" value="1"/>
</dbReference>
<dbReference type="RefSeq" id="WP_013284930.1">
    <property type="nucleotide sequence ID" value="NZ_CP031263.1"/>
</dbReference>
<dbReference type="Proteomes" id="UP000253958">
    <property type="component" value="Chromosome"/>
</dbReference>
<feature type="domain" description="MrfA-like Zn-binding" evidence="1">
    <location>
        <begin position="460"/>
        <end position="559"/>
    </location>
</feature>
<dbReference type="InterPro" id="IPR047721">
    <property type="entry name" value="DrmB"/>
</dbReference>
<name>A0A6N3K175_9ACTN</name>
<reference evidence="2 3" key="1">
    <citation type="submission" date="2018-07" db="EMBL/GenBank/DDBJ databases">
        <authorList>
            <person name="Ye Y."/>
        </authorList>
    </citation>
    <scope>NUCLEOTIDE SEQUENCE [LARGE SCALE GENOMIC DNA]</scope>
    <source>
        <strain evidence="3">H14(2018)</strain>
    </source>
</reference>
<evidence type="ECO:0000313" key="3">
    <source>
        <dbReference type="Proteomes" id="UP000253958"/>
    </source>
</evidence>
<gene>
    <name evidence="2" type="ORF">DVH21_16565</name>
</gene>
<dbReference type="EMBL" id="CP031263">
    <property type="protein sequence ID" value="AXH91412.1"/>
    <property type="molecule type" value="Genomic_DNA"/>
</dbReference>